<evidence type="ECO:0000313" key="3">
    <source>
        <dbReference type="Proteomes" id="UP000270094"/>
    </source>
</evidence>
<dbReference type="Pfam" id="PF01344">
    <property type="entry name" value="Kelch_1"/>
    <property type="match status" value="1"/>
</dbReference>
<sequence>MGTRRLGVSVSVLNGCLYAVGGSDGQSPLNTVERSVARF</sequence>
<dbReference type="SUPFAM" id="SSF117281">
    <property type="entry name" value="Kelch motif"/>
    <property type="match status" value="1"/>
</dbReference>
<reference evidence="2 3" key="1">
    <citation type="submission" date="2018-11" db="EMBL/GenBank/DDBJ databases">
        <authorList>
            <consortium name="Pathogen Informatics"/>
        </authorList>
    </citation>
    <scope>NUCLEOTIDE SEQUENCE [LARGE SCALE GENOMIC DNA]</scope>
</reference>
<dbReference type="OrthoDB" id="5856479at2759"/>
<accession>A0A3P7K0Z0</accession>
<dbReference type="Gene3D" id="2.120.10.80">
    <property type="entry name" value="Kelch-type beta propeller"/>
    <property type="match status" value="1"/>
</dbReference>
<keyword evidence="1" id="KW-0880">Kelch repeat</keyword>
<dbReference type="Proteomes" id="UP000270094">
    <property type="component" value="Unassembled WGS sequence"/>
</dbReference>
<name>A0A3P7K0Z0_STRVU</name>
<protein>
    <submittedName>
        <fullName evidence="2">Uncharacterized protein</fullName>
    </submittedName>
</protein>
<dbReference type="InterPro" id="IPR006652">
    <property type="entry name" value="Kelch_1"/>
</dbReference>
<dbReference type="InterPro" id="IPR015915">
    <property type="entry name" value="Kelch-typ_b-propeller"/>
</dbReference>
<gene>
    <name evidence="2" type="ORF">SVUK_LOCUS19932</name>
</gene>
<evidence type="ECO:0000313" key="2">
    <source>
        <dbReference type="EMBL" id="VDM84934.1"/>
    </source>
</evidence>
<dbReference type="AlphaFoldDB" id="A0A3P7K0Z0"/>
<proteinExistence type="predicted"/>
<evidence type="ECO:0000256" key="1">
    <source>
        <dbReference type="ARBA" id="ARBA00022441"/>
    </source>
</evidence>
<keyword evidence="3" id="KW-1185">Reference proteome</keyword>
<dbReference type="EMBL" id="UYYB01134599">
    <property type="protein sequence ID" value="VDM84934.1"/>
    <property type="molecule type" value="Genomic_DNA"/>
</dbReference>
<organism evidence="2 3">
    <name type="scientific">Strongylus vulgaris</name>
    <name type="common">Blood worm</name>
    <dbReference type="NCBI Taxonomy" id="40348"/>
    <lineage>
        <taxon>Eukaryota</taxon>
        <taxon>Metazoa</taxon>
        <taxon>Ecdysozoa</taxon>
        <taxon>Nematoda</taxon>
        <taxon>Chromadorea</taxon>
        <taxon>Rhabditida</taxon>
        <taxon>Rhabditina</taxon>
        <taxon>Rhabditomorpha</taxon>
        <taxon>Strongyloidea</taxon>
        <taxon>Strongylidae</taxon>
        <taxon>Strongylus</taxon>
    </lineage>
</organism>